<feature type="compositionally biased region" description="Polar residues" evidence="7">
    <location>
        <begin position="391"/>
        <end position="403"/>
    </location>
</feature>
<feature type="compositionally biased region" description="Polar residues" evidence="7">
    <location>
        <begin position="237"/>
        <end position="250"/>
    </location>
</feature>
<dbReference type="InterPro" id="IPR019775">
    <property type="entry name" value="WD40_repeat_CS"/>
</dbReference>
<keyword evidence="2 6" id="KW-0853">WD repeat</keyword>
<feature type="region of interest" description="Disordered" evidence="7">
    <location>
        <begin position="386"/>
        <end position="464"/>
    </location>
</feature>
<reference evidence="9" key="1">
    <citation type="submission" date="2025-08" db="UniProtKB">
        <authorList>
            <consortium name="RefSeq"/>
        </authorList>
    </citation>
    <scope>IDENTIFICATION</scope>
</reference>
<dbReference type="PROSITE" id="PS50294">
    <property type="entry name" value="WD_REPEATS_REGION"/>
    <property type="match status" value="1"/>
</dbReference>
<feature type="compositionally biased region" description="Low complexity" evidence="7">
    <location>
        <begin position="441"/>
        <end position="457"/>
    </location>
</feature>
<evidence type="ECO:0000256" key="1">
    <source>
        <dbReference type="ARBA" id="ARBA00004906"/>
    </source>
</evidence>
<evidence type="ECO:0000313" key="8">
    <source>
        <dbReference type="Proteomes" id="UP000504615"/>
    </source>
</evidence>
<dbReference type="InterPro" id="IPR036322">
    <property type="entry name" value="WD40_repeat_dom_sf"/>
</dbReference>
<dbReference type="Gene3D" id="2.130.10.10">
    <property type="entry name" value="YVTN repeat-like/Quinoprotein amine dehydrogenase"/>
    <property type="match status" value="1"/>
</dbReference>
<feature type="repeat" description="WD" evidence="6">
    <location>
        <begin position="95"/>
        <end position="136"/>
    </location>
</feature>
<keyword evidence="3" id="KW-0677">Repeat</keyword>
<dbReference type="Proteomes" id="UP000504615">
    <property type="component" value="Unplaced"/>
</dbReference>
<accession>A0A6I9W535</accession>
<dbReference type="PROSITE" id="PS50082">
    <property type="entry name" value="WD_REPEATS_2"/>
    <property type="match status" value="1"/>
</dbReference>
<dbReference type="AlphaFoldDB" id="A0A6I9W535"/>
<dbReference type="InterPro" id="IPR001680">
    <property type="entry name" value="WD40_rpt"/>
</dbReference>
<evidence type="ECO:0000256" key="7">
    <source>
        <dbReference type="SAM" id="MobiDB-lite"/>
    </source>
</evidence>
<protein>
    <submittedName>
        <fullName evidence="9">Protein lethal(2)denticleless</fullName>
    </submittedName>
</protein>
<dbReference type="RefSeq" id="XP_011637057.1">
    <property type="nucleotide sequence ID" value="XM_011638755.1"/>
</dbReference>
<feature type="compositionally biased region" description="Polar residues" evidence="7">
    <location>
        <begin position="314"/>
        <end position="324"/>
    </location>
</feature>
<evidence type="ECO:0000256" key="6">
    <source>
        <dbReference type="PROSITE-ProRule" id="PRU00221"/>
    </source>
</evidence>
<dbReference type="SMART" id="SM00320">
    <property type="entry name" value="WD40"/>
    <property type="match status" value="2"/>
</dbReference>
<organism evidence="8 9">
    <name type="scientific">Pogonomyrmex barbatus</name>
    <name type="common">red harvester ant</name>
    <dbReference type="NCBI Taxonomy" id="144034"/>
    <lineage>
        <taxon>Eukaryota</taxon>
        <taxon>Metazoa</taxon>
        <taxon>Ecdysozoa</taxon>
        <taxon>Arthropoda</taxon>
        <taxon>Hexapoda</taxon>
        <taxon>Insecta</taxon>
        <taxon>Pterygota</taxon>
        <taxon>Neoptera</taxon>
        <taxon>Endopterygota</taxon>
        <taxon>Hymenoptera</taxon>
        <taxon>Apocrita</taxon>
        <taxon>Aculeata</taxon>
        <taxon>Formicoidea</taxon>
        <taxon>Formicidae</taxon>
        <taxon>Myrmicinae</taxon>
        <taxon>Pogonomyrmex</taxon>
    </lineage>
</organism>
<name>A0A6I9W535_9HYME</name>
<feature type="region of interest" description="Disordered" evidence="7">
    <location>
        <begin position="237"/>
        <end position="268"/>
    </location>
</feature>
<dbReference type="KEGG" id="pbar:105427137"/>
<keyword evidence="8" id="KW-1185">Reference proteome</keyword>
<comment type="similarity">
    <text evidence="5">Belongs to the WD repeat cdt2 family.</text>
</comment>
<evidence type="ECO:0000256" key="5">
    <source>
        <dbReference type="ARBA" id="ARBA00038344"/>
    </source>
</evidence>
<sequence length="464" mass="52876">MNITDAIRRREYGFGIIHDYDIALHRLKCYYNDVYHGISPNLNTADYNPDPPVFACHFCTTPGYEEILALANEDGKVAFQNTRIKNKYNQPLEGQQAHYNAIFDIAWMPGEQKLITASGDHTARLWDICSSQIKQINYFHAHTRSVKTAVFRDNDKESRRLFQIVTCSDDSCHRIWKVGLEDKEDNEEVKIRGRAEIVGKYHLENMKIETTPSSRYSNIYQETSPSSQYLNVCQKTTPSSEEHNTISTLAVTPEFNESDKEDDNKLGSTKRSYLQMMMGSRSEGKFKSILSPIHENETSAKRIHMDNRGMRRLFSSSNEIPTTSRDNDSDEPSTSQSASKNEAPFSPTLNLPNFVVDGTAPHLLEISPQKYKENVDWLTKIRKERYEQKKTSSISNSPKTQVTPGRRSNRSRSTEPQKVTKPIKSGSLLDFFKAASKNNEKNSNNNNNNNNNNTNNNLSSTDTS</sequence>
<dbReference type="PANTHER" id="PTHR22852">
    <property type="entry name" value="LETHAL 2 DENTICLELESS PROTEIN RETINOIC ACID-REGULATED NUCLEAR MATRIX-ASSOCIATED PROTEIN"/>
    <property type="match status" value="1"/>
</dbReference>
<proteinExistence type="inferred from homology"/>
<dbReference type="OrthoDB" id="2096344at2759"/>
<dbReference type="PANTHER" id="PTHR22852:SF0">
    <property type="entry name" value="DENTICLELESS PROTEIN HOMOLOG"/>
    <property type="match status" value="1"/>
</dbReference>
<evidence type="ECO:0000256" key="4">
    <source>
        <dbReference type="ARBA" id="ARBA00022786"/>
    </source>
</evidence>
<evidence type="ECO:0000256" key="2">
    <source>
        <dbReference type="ARBA" id="ARBA00022574"/>
    </source>
</evidence>
<dbReference type="GO" id="GO:0005634">
    <property type="term" value="C:nucleus"/>
    <property type="evidence" value="ECO:0007669"/>
    <property type="project" value="TreeGrafter"/>
</dbReference>
<dbReference type="PROSITE" id="PS00678">
    <property type="entry name" value="WD_REPEATS_1"/>
    <property type="match status" value="1"/>
</dbReference>
<gene>
    <name evidence="9" type="primary">LOC105427137</name>
</gene>
<dbReference type="GO" id="GO:0043161">
    <property type="term" value="P:proteasome-mediated ubiquitin-dependent protein catabolic process"/>
    <property type="evidence" value="ECO:0007669"/>
    <property type="project" value="TreeGrafter"/>
</dbReference>
<dbReference type="GeneID" id="105427137"/>
<dbReference type="SUPFAM" id="SSF50978">
    <property type="entry name" value="WD40 repeat-like"/>
    <property type="match status" value="1"/>
</dbReference>
<dbReference type="GO" id="GO:0007095">
    <property type="term" value="P:mitotic G2 DNA damage checkpoint signaling"/>
    <property type="evidence" value="ECO:0007669"/>
    <property type="project" value="TreeGrafter"/>
</dbReference>
<feature type="compositionally biased region" description="Basic and acidic residues" evidence="7">
    <location>
        <begin position="297"/>
        <end position="309"/>
    </location>
</feature>
<keyword evidence="4" id="KW-0833">Ubl conjugation pathway</keyword>
<dbReference type="InterPro" id="IPR051865">
    <property type="entry name" value="WD-repeat_CDT2_adapter"/>
</dbReference>
<dbReference type="GO" id="GO:0030674">
    <property type="term" value="F:protein-macromolecule adaptor activity"/>
    <property type="evidence" value="ECO:0007669"/>
    <property type="project" value="TreeGrafter"/>
</dbReference>
<feature type="region of interest" description="Disordered" evidence="7">
    <location>
        <begin position="297"/>
        <end position="350"/>
    </location>
</feature>
<dbReference type="Pfam" id="PF00400">
    <property type="entry name" value="WD40"/>
    <property type="match status" value="1"/>
</dbReference>
<evidence type="ECO:0000256" key="3">
    <source>
        <dbReference type="ARBA" id="ARBA00022737"/>
    </source>
</evidence>
<dbReference type="InterPro" id="IPR015943">
    <property type="entry name" value="WD40/YVTN_repeat-like_dom_sf"/>
</dbReference>
<evidence type="ECO:0000313" key="9">
    <source>
        <dbReference type="RefSeq" id="XP_011637057.1"/>
    </source>
</evidence>
<comment type="pathway">
    <text evidence="1">Protein modification; protein ubiquitination.</text>
</comment>